<evidence type="ECO:0000256" key="1">
    <source>
        <dbReference type="SAM" id="MobiDB-lite"/>
    </source>
</evidence>
<keyword evidence="3" id="KW-1185">Reference proteome</keyword>
<reference evidence="2 3" key="1">
    <citation type="submission" date="2014-01" db="EMBL/GenBank/DDBJ databases">
        <title>Full genme sequencing of cellulolytic bacterium Gynuella sunshinyii YC6258T gen. nov., sp. nov.</title>
        <authorList>
            <person name="Khan H."/>
            <person name="Chung E.J."/>
            <person name="Chung Y.R."/>
        </authorList>
    </citation>
    <scope>NUCLEOTIDE SEQUENCE [LARGE SCALE GENOMIC DNA]</scope>
    <source>
        <strain evidence="2 3">YC6258</strain>
    </source>
</reference>
<dbReference type="HOGENOM" id="CLU_2752172_0_0_6"/>
<organism evidence="2 3">
    <name type="scientific">Gynuella sunshinyii YC6258</name>
    <dbReference type="NCBI Taxonomy" id="1445510"/>
    <lineage>
        <taxon>Bacteria</taxon>
        <taxon>Pseudomonadati</taxon>
        <taxon>Pseudomonadota</taxon>
        <taxon>Gammaproteobacteria</taxon>
        <taxon>Oceanospirillales</taxon>
        <taxon>Saccharospirillaceae</taxon>
        <taxon>Gynuella</taxon>
    </lineage>
</organism>
<accession>A0A0C5VF46</accession>
<dbReference type="AlphaFoldDB" id="A0A0C5VF46"/>
<gene>
    <name evidence="2" type="ORF">YC6258_05862</name>
</gene>
<dbReference type="STRING" id="1445510.YC6258_05862"/>
<dbReference type="Proteomes" id="UP000032266">
    <property type="component" value="Chromosome"/>
</dbReference>
<evidence type="ECO:0000313" key="3">
    <source>
        <dbReference type="Proteomes" id="UP000032266"/>
    </source>
</evidence>
<name>A0A0C5VF46_9GAMM</name>
<evidence type="ECO:0000313" key="2">
    <source>
        <dbReference type="EMBL" id="AJQ97890.1"/>
    </source>
</evidence>
<dbReference type="EMBL" id="CP007142">
    <property type="protein sequence ID" value="AJQ97890.1"/>
    <property type="molecule type" value="Genomic_DNA"/>
</dbReference>
<proteinExistence type="predicted"/>
<sequence length="70" mass="7941">MADRGNLAHWHSTLRNTIWHRPGSGIFFHPSLIHSLYTFTSIVKSLRIKSPAEENKGDLEPGQPKNGFNE</sequence>
<dbReference type="KEGG" id="gsn:YC6258_05862"/>
<feature type="region of interest" description="Disordered" evidence="1">
    <location>
        <begin position="51"/>
        <end position="70"/>
    </location>
</feature>
<protein>
    <submittedName>
        <fullName evidence="2">Uncharacterized protein</fullName>
    </submittedName>
</protein>